<evidence type="ECO:0000259" key="1">
    <source>
        <dbReference type="Pfam" id="PF00174"/>
    </source>
</evidence>
<dbReference type="InterPro" id="IPR036374">
    <property type="entry name" value="OxRdtase_Mopterin-bd_sf"/>
</dbReference>
<dbReference type="Pfam" id="PF00174">
    <property type="entry name" value="Oxidored_molyb"/>
    <property type="match status" value="1"/>
</dbReference>
<evidence type="ECO:0000313" key="3">
    <source>
        <dbReference type="Proteomes" id="UP000766904"/>
    </source>
</evidence>
<comment type="caution">
    <text evidence="2">The sequence shown here is derived from an EMBL/GenBank/DDBJ whole genome shotgun (WGS) entry which is preliminary data.</text>
</comment>
<dbReference type="SUPFAM" id="SSF56524">
    <property type="entry name" value="Oxidoreductase molybdopterin-binding domain"/>
    <property type="match status" value="1"/>
</dbReference>
<accession>A0A8J8TNT7</accession>
<dbReference type="Gene3D" id="3.90.420.10">
    <property type="entry name" value="Oxidoreductase, molybdopterin-binding domain"/>
    <property type="match status" value="1"/>
</dbReference>
<organism evidence="2 3">
    <name type="scientific">Natronococcus pandeyae</name>
    <dbReference type="NCBI Taxonomy" id="2055836"/>
    <lineage>
        <taxon>Archaea</taxon>
        <taxon>Methanobacteriati</taxon>
        <taxon>Methanobacteriota</taxon>
        <taxon>Stenosarchaea group</taxon>
        <taxon>Halobacteria</taxon>
        <taxon>Halobacteriales</taxon>
        <taxon>Natrialbaceae</taxon>
        <taxon>Natronococcus</taxon>
    </lineage>
</organism>
<dbReference type="Proteomes" id="UP000766904">
    <property type="component" value="Unassembled WGS sequence"/>
</dbReference>
<feature type="domain" description="Oxidoreductase molybdopterin-binding" evidence="1">
    <location>
        <begin position="16"/>
        <end position="134"/>
    </location>
</feature>
<protein>
    <submittedName>
        <fullName evidence="2">Molybdopterin-binding oxidoreductase</fullName>
    </submittedName>
</protein>
<dbReference type="EMBL" id="PHNJ01000015">
    <property type="protein sequence ID" value="TYL36683.1"/>
    <property type="molecule type" value="Genomic_DNA"/>
</dbReference>
<proteinExistence type="predicted"/>
<sequence>MRDPLLPSLDRPIHLVGDRQVTVTEADLVELPLRSREIEIVCATGDRYTERWQGIPIPELLDLMDPSPETTHLLVDSRDGHRVCIDVETALEGLLAVARDDDPLSTIGDYETRFVATGATGPRTVKGVAHIEAKTLAPDDDPETYERLAPPE</sequence>
<keyword evidence="3" id="KW-1185">Reference proteome</keyword>
<dbReference type="OrthoDB" id="230884at2157"/>
<gene>
    <name evidence="2" type="ORF">CV102_20595</name>
</gene>
<dbReference type="AlphaFoldDB" id="A0A8J8TNT7"/>
<evidence type="ECO:0000313" key="2">
    <source>
        <dbReference type="EMBL" id="TYL36683.1"/>
    </source>
</evidence>
<dbReference type="RefSeq" id="WP_148859887.1">
    <property type="nucleotide sequence ID" value="NZ_PHNJ01000015.1"/>
</dbReference>
<dbReference type="InterPro" id="IPR000572">
    <property type="entry name" value="OxRdtase_Mopterin-bd_dom"/>
</dbReference>
<name>A0A8J8TNT7_9EURY</name>
<reference evidence="2" key="1">
    <citation type="submission" date="2017-11" db="EMBL/GenBank/DDBJ databases">
        <authorList>
            <person name="Kajale S.C."/>
            <person name="Sharma A."/>
        </authorList>
    </citation>
    <scope>NUCLEOTIDE SEQUENCE</scope>
    <source>
        <strain evidence="2">LS1_42</strain>
    </source>
</reference>